<gene>
    <name evidence="2" type="ORF">GCM10023318_11590</name>
</gene>
<dbReference type="Proteomes" id="UP001500603">
    <property type="component" value="Unassembled WGS sequence"/>
</dbReference>
<dbReference type="InterPro" id="IPR046652">
    <property type="entry name" value="DUF6764"/>
</dbReference>
<proteinExistence type="predicted"/>
<reference evidence="3" key="1">
    <citation type="journal article" date="2019" name="Int. J. Syst. Evol. Microbiol.">
        <title>The Global Catalogue of Microorganisms (GCM) 10K type strain sequencing project: providing services to taxonomists for standard genome sequencing and annotation.</title>
        <authorList>
            <consortium name="The Broad Institute Genomics Platform"/>
            <consortium name="The Broad Institute Genome Sequencing Center for Infectious Disease"/>
            <person name="Wu L."/>
            <person name="Ma J."/>
        </authorList>
    </citation>
    <scope>NUCLEOTIDE SEQUENCE [LARGE SCALE GENOMIC DNA]</scope>
    <source>
        <strain evidence="3">JCM 18298</strain>
    </source>
</reference>
<evidence type="ECO:0000313" key="2">
    <source>
        <dbReference type="EMBL" id="GAA5046322.1"/>
    </source>
</evidence>
<sequence>MNLIGAVLCSVAAIGASVALPATASATNAHCVTDYGGDLLVREGSTVCRAVSDHAGRARAIAIDGTAYANATGAGTNTPGGATAIGIGVNGAAAAGDGAGLPLAIGIGADSVALTAIAADPVTSPFALSIALTGSRASVRTSDNTLNCLGAAALALDPGDGTLGSGAACLATPFGSWRTP</sequence>
<evidence type="ECO:0000256" key="1">
    <source>
        <dbReference type="SAM" id="SignalP"/>
    </source>
</evidence>
<feature type="signal peptide" evidence="1">
    <location>
        <begin position="1"/>
        <end position="24"/>
    </location>
</feature>
<dbReference type="Pfam" id="PF20550">
    <property type="entry name" value="DUF6764"/>
    <property type="match status" value="1"/>
</dbReference>
<protein>
    <recommendedName>
        <fullName evidence="4">Protein kinase</fullName>
    </recommendedName>
</protein>
<dbReference type="RefSeq" id="WP_345493972.1">
    <property type="nucleotide sequence ID" value="NZ_BAABJM010000001.1"/>
</dbReference>
<keyword evidence="3" id="KW-1185">Reference proteome</keyword>
<dbReference type="EMBL" id="BAABJM010000001">
    <property type="protein sequence ID" value="GAA5046322.1"/>
    <property type="molecule type" value="Genomic_DNA"/>
</dbReference>
<name>A0ABP9JZZ0_9NOCA</name>
<evidence type="ECO:0008006" key="4">
    <source>
        <dbReference type="Google" id="ProtNLM"/>
    </source>
</evidence>
<comment type="caution">
    <text evidence="2">The sequence shown here is derived from an EMBL/GenBank/DDBJ whole genome shotgun (WGS) entry which is preliminary data.</text>
</comment>
<organism evidence="2 3">
    <name type="scientific">Nocardia callitridis</name>
    <dbReference type="NCBI Taxonomy" id="648753"/>
    <lineage>
        <taxon>Bacteria</taxon>
        <taxon>Bacillati</taxon>
        <taxon>Actinomycetota</taxon>
        <taxon>Actinomycetes</taxon>
        <taxon>Mycobacteriales</taxon>
        <taxon>Nocardiaceae</taxon>
        <taxon>Nocardia</taxon>
    </lineage>
</organism>
<feature type="chain" id="PRO_5046572970" description="Protein kinase" evidence="1">
    <location>
        <begin position="25"/>
        <end position="180"/>
    </location>
</feature>
<keyword evidence="1" id="KW-0732">Signal</keyword>
<evidence type="ECO:0000313" key="3">
    <source>
        <dbReference type="Proteomes" id="UP001500603"/>
    </source>
</evidence>
<accession>A0ABP9JZZ0</accession>